<feature type="domain" description="HTH cro/C1-type" evidence="1">
    <location>
        <begin position="7"/>
        <end position="42"/>
    </location>
</feature>
<dbReference type="AlphaFoldDB" id="A0A420DNV9"/>
<evidence type="ECO:0000259" key="1">
    <source>
        <dbReference type="PROSITE" id="PS50943"/>
    </source>
</evidence>
<keyword evidence="3" id="KW-1185">Reference proteome</keyword>
<dbReference type="InterPro" id="IPR010982">
    <property type="entry name" value="Lambda_DNA-bd_dom_sf"/>
</dbReference>
<dbReference type="RefSeq" id="WP_025062895.1">
    <property type="nucleotide sequence ID" value="NZ_RAQK01000001.1"/>
</dbReference>
<name>A0A420DNV9_9RHOB</name>
<evidence type="ECO:0000313" key="2">
    <source>
        <dbReference type="EMBL" id="RKE95941.1"/>
    </source>
</evidence>
<sequence>MKPAQSRAARGLLSMTQTDLAKAAGLGQSTVIDFEKERRVVSDAAVTAMRFALEEAGVDFIQENGGGAGVRLKRR</sequence>
<organism evidence="2 3">
    <name type="scientific">Sulfitobacter guttiformis</name>
    <dbReference type="NCBI Taxonomy" id="74349"/>
    <lineage>
        <taxon>Bacteria</taxon>
        <taxon>Pseudomonadati</taxon>
        <taxon>Pseudomonadota</taxon>
        <taxon>Alphaproteobacteria</taxon>
        <taxon>Rhodobacterales</taxon>
        <taxon>Roseobacteraceae</taxon>
        <taxon>Sulfitobacter</taxon>
    </lineage>
</organism>
<dbReference type="GO" id="GO:0003677">
    <property type="term" value="F:DNA binding"/>
    <property type="evidence" value="ECO:0007669"/>
    <property type="project" value="InterPro"/>
</dbReference>
<dbReference type="STRING" id="1443111.Z949_2458"/>
<proteinExistence type="predicted"/>
<reference evidence="2 3" key="1">
    <citation type="submission" date="2018-09" db="EMBL/GenBank/DDBJ databases">
        <title>Genomic Encyclopedia of Archaeal and Bacterial Type Strains, Phase II (KMG-II): from individual species to whole genera.</title>
        <authorList>
            <person name="Goeker M."/>
        </authorList>
    </citation>
    <scope>NUCLEOTIDE SEQUENCE [LARGE SCALE GENOMIC DNA]</scope>
    <source>
        <strain evidence="2 3">DSM 11458</strain>
    </source>
</reference>
<gene>
    <name evidence="2" type="ORF">C8N30_0488</name>
</gene>
<dbReference type="Pfam" id="PF01381">
    <property type="entry name" value="HTH_3"/>
    <property type="match status" value="1"/>
</dbReference>
<dbReference type="Gene3D" id="1.10.260.40">
    <property type="entry name" value="lambda repressor-like DNA-binding domains"/>
    <property type="match status" value="1"/>
</dbReference>
<dbReference type="InterPro" id="IPR001387">
    <property type="entry name" value="Cro/C1-type_HTH"/>
</dbReference>
<dbReference type="EMBL" id="RAQK01000001">
    <property type="protein sequence ID" value="RKE95941.1"/>
    <property type="molecule type" value="Genomic_DNA"/>
</dbReference>
<accession>A0A420DNV9</accession>
<evidence type="ECO:0000313" key="3">
    <source>
        <dbReference type="Proteomes" id="UP000284407"/>
    </source>
</evidence>
<dbReference type="OrthoDB" id="7206663at2"/>
<dbReference type="Proteomes" id="UP000284407">
    <property type="component" value="Unassembled WGS sequence"/>
</dbReference>
<protein>
    <submittedName>
        <fullName evidence="2">Helix-turn-helix protein</fullName>
    </submittedName>
</protein>
<dbReference type="CDD" id="cd00093">
    <property type="entry name" value="HTH_XRE"/>
    <property type="match status" value="1"/>
</dbReference>
<dbReference type="PROSITE" id="PS50943">
    <property type="entry name" value="HTH_CROC1"/>
    <property type="match status" value="1"/>
</dbReference>
<dbReference type="SUPFAM" id="SSF47413">
    <property type="entry name" value="lambda repressor-like DNA-binding domains"/>
    <property type="match status" value="1"/>
</dbReference>
<comment type="caution">
    <text evidence="2">The sequence shown here is derived from an EMBL/GenBank/DDBJ whole genome shotgun (WGS) entry which is preliminary data.</text>
</comment>